<proteinExistence type="predicted"/>
<accession>A0A242NUM0</accession>
<organism evidence="1 2">
    <name type="scientific">Gilliamella apis</name>
    <dbReference type="NCBI Taxonomy" id="1970738"/>
    <lineage>
        <taxon>Bacteria</taxon>
        <taxon>Pseudomonadati</taxon>
        <taxon>Pseudomonadota</taxon>
        <taxon>Gammaproteobacteria</taxon>
        <taxon>Orbales</taxon>
        <taxon>Orbaceae</taxon>
        <taxon>Gilliamella</taxon>
    </lineage>
</organism>
<sequence>MKITMEHIRAGGGCAWGLREFFKRYNLDLNAFIKSGYIDEKELIETNDALALHIINIAKKMDKRNGF</sequence>
<protein>
    <submittedName>
        <fullName evidence="1">Uncharacterized protein</fullName>
    </submittedName>
</protein>
<dbReference type="Proteomes" id="UP000194968">
    <property type="component" value="Unassembled WGS sequence"/>
</dbReference>
<dbReference type="EMBL" id="NASK01000096">
    <property type="protein sequence ID" value="OTQ49350.1"/>
    <property type="molecule type" value="Genomic_DNA"/>
</dbReference>
<comment type="caution">
    <text evidence="1">The sequence shown here is derived from an EMBL/GenBank/DDBJ whole genome shotgun (WGS) entry which is preliminary data.</text>
</comment>
<dbReference type="RefSeq" id="WP_086320637.1">
    <property type="nucleotide sequence ID" value="NZ_NASK01000096.1"/>
</dbReference>
<dbReference type="AlphaFoldDB" id="A0A242NUM0"/>
<dbReference type="OrthoDB" id="6936674at2"/>
<evidence type="ECO:0000313" key="2">
    <source>
        <dbReference type="Proteomes" id="UP000194968"/>
    </source>
</evidence>
<name>A0A242NUM0_9GAMM</name>
<gene>
    <name evidence="1" type="ORF">B6D06_07035</name>
</gene>
<evidence type="ECO:0000313" key="1">
    <source>
        <dbReference type="EMBL" id="OTQ49350.1"/>
    </source>
</evidence>
<reference evidence="1 2" key="1">
    <citation type="submission" date="2017-03" db="EMBL/GenBank/DDBJ databases">
        <title>Comparative genomics of honeybee gut symbionts reveal geographically distinct and subgroup specific antibiotic resistance.</title>
        <authorList>
            <person name="Ludvigsen J."/>
            <person name="Porcellato D."/>
            <person name="Labee-Lund T.M."/>
            <person name="Amdam G.V."/>
            <person name="Rudi K."/>
        </authorList>
    </citation>
    <scope>NUCLEOTIDE SEQUENCE [LARGE SCALE GENOMIC DNA]</scope>
    <source>
        <strain evidence="1 2">A-4-12</strain>
    </source>
</reference>